<organism evidence="2 3">
    <name type="scientific">Streptomyces spiramenti</name>
    <dbReference type="NCBI Taxonomy" id="2720606"/>
    <lineage>
        <taxon>Bacteria</taxon>
        <taxon>Bacillati</taxon>
        <taxon>Actinomycetota</taxon>
        <taxon>Actinomycetes</taxon>
        <taxon>Kitasatosporales</taxon>
        <taxon>Streptomycetaceae</taxon>
        <taxon>Streptomyces</taxon>
    </lineage>
</organism>
<accession>A0ABX1AHU8</accession>
<dbReference type="EMBL" id="JAAVJB010000005">
    <property type="protein sequence ID" value="NJP64948.1"/>
    <property type="molecule type" value="Genomic_DNA"/>
</dbReference>
<dbReference type="Proteomes" id="UP000746503">
    <property type="component" value="Unassembled WGS sequence"/>
</dbReference>
<feature type="transmembrane region" description="Helical" evidence="1">
    <location>
        <begin position="28"/>
        <end position="48"/>
    </location>
</feature>
<dbReference type="RefSeq" id="WP_167931479.1">
    <property type="nucleotide sequence ID" value="NZ_JAAVJB010000005.1"/>
</dbReference>
<keyword evidence="3" id="KW-1185">Reference proteome</keyword>
<proteinExistence type="predicted"/>
<keyword evidence="1" id="KW-1133">Transmembrane helix</keyword>
<reference evidence="2 3" key="1">
    <citation type="submission" date="2020-03" db="EMBL/GenBank/DDBJ databases">
        <title>Draft genome of Streptomyces sp. ventii, isolated from the Axial Seamount in the Pacific Ocean, and resequencing of the two type strains Streptomyces lonarensis strain NCL 716 and Streptomyces bohaiensis strain 11A07.</title>
        <authorList>
            <person name="Loughran R.M."/>
            <person name="Pfannmuller K.M."/>
            <person name="Wasson B.J."/>
            <person name="Deadmond M.C."/>
            <person name="Paddock B.E."/>
            <person name="Koyack M.J."/>
            <person name="Gallegos D.A."/>
            <person name="Mitchell E.A."/>
            <person name="Ushijima B."/>
            <person name="Saw J.H."/>
            <person name="Mcphail K.L."/>
            <person name="Videau P."/>
        </authorList>
    </citation>
    <scope>NUCLEOTIDE SEQUENCE [LARGE SCALE GENOMIC DNA]</scope>
    <source>
        <strain evidence="3">5675061</strain>
    </source>
</reference>
<evidence type="ECO:0000313" key="2">
    <source>
        <dbReference type="EMBL" id="NJP64948.1"/>
    </source>
</evidence>
<evidence type="ECO:0008006" key="4">
    <source>
        <dbReference type="Google" id="ProtNLM"/>
    </source>
</evidence>
<sequence>MAQAAPSAAAVKDRPLEYGQANGRRHPLVALAMVLPFALALAVLFGGVEAVVTQVSSVAGAIGW</sequence>
<comment type="caution">
    <text evidence="2">The sequence shown here is derived from an EMBL/GenBank/DDBJ whole genome shotgun (WGS) entry which is preliminary data.</text>
</comment>
<evidence type="ECO:0000313" key="3">
    <source>
        <dbReference type="Proteomes" id="UP000746503"/>
    </source>
</evidence>
<keyword evidence="1" id="KW-0472">Membrane</keyword>
<gene>
    <name evidence="2" type="ORF">HCJ92_01260</name>
</gene>
<keyword evidence="1" id="KW-0812">Transmembrane</keyword>
<evidence type="ECO:0000256" key="1">
    <source>
        <dbReference type="SAM" id="Phobius"/>
    </source>
</evidence>
<protein>
    <recommendedName>
        <fullName evidence="4">Branched-chain amino acid ABC transporter permease</fullName>
    </recommendedName>
</protein>
<name>A0ABX1AHU8_9ACTN</name>